<name>A0A543ADE5_9ACTN</name>
<dbReference type="Proteomes" id="UP000320209">
    <property type="component" value="Unassembled WGS sequence"/>
</dbReference>
<keyword evidence="1" id="KW-0812">Transmembrane</keyword>
<evidence type="ECO:0000313" key="2">
    <source>
        <dbReference type="EMBL" id="TQL70613.1"/>
    </source>
</evidence>
<keyword evidence="3" id="KW-1185">Reference proteome</keyword>
<gene>
    <name evidence="2" type="ORF">FB381_4552</name>
</gene>
<keyword evidence="1" id="KW-1133">Transmembrane helix</keyword>
<keyword evidence="1" id="KW-0472">Membrane</keyword>
<proteinExistence type="predicted"/>
<protein>
    <submittedName>
        <fullName evidence="2">Uncharacterized protein</fullName>
    </submittedName>
</protein>
<dbReference type="EMBL" id="VFOV01000001">
    <property type="protein sequence ID" value="TQL70613.1"/>
    <property type="molecule type" value="Genomic_DNA"/>
</dbReference>
<evidence type="ECO:0000313" key="3">
    <source>
        <dbReference type="Proteomes" id="UP000320209"/>
    </source>
</evidence>
<feature type="transmembrane region" description="Helical" evidence="1">
    <location>
        <begin position="41"/>
        <end position="62"/>
    </location>
</feature>
<organism evidence="2 3">
    <name type="scientific">Nocardioides albertanoniae</name>
    <dbReference type="NCBI Taxonomy" id="1175486"/>
    <lineage>
        <taxon>Bacteria</taxon>
        <taxon>Bacillati</taxon>
        <taxon>Actinomycetota</taxon>
        <taxon>Actinomycetes</taxon>
        <taxon>Propionibacteriales</taxon>
        <taxon>Nocardioidaceae</taxon>
        <taxon>Nocardioides</taxon>
    </lineage>
</organism>
<sequence length="219" mass="23048">MIRSEVISAIEPPLPLVTTWVVACAGVSTNKEQSFIAENGITLGIIGLALLVVLGVGLPRWVGDSESSSGAKISLPQTLSGGLNPADKKSSYDLDVIKKQGATEDQLDTFIKQSAAGAKTEDRNVSKALGFSMASRTYISKDMKKSVLIRAFAGDGSAYYGGGEVSNVRDNVCYSSADQQTGQTQATCSHATDDVTVQATATSKKEAAKYADEIFKKLA</sequence>
<evidence type="ECO:0000256" key="1">
    <source>
        <dbReference type="SAM" id="Phobius"/>
    </source>
</evidence>
<reference evidence="2 3" key="1">
    <citation type="submission" date="2019-06" db="EMBL/GenBank/DDBJ databases">
        <title>Sequencing the genomes of 1000 actinobacteria strains.</title>
        <authorList>
            <person name="Klenk H.-P."/>
        </authorList>
    </citation>
    <scope>NUCLEOTIDE SEQUENCE [LARGE SCALE GENOMIC DNA]</scope>
    <source>
        <strain evidence="2 3">DSM 25218</strain>
    </source>
</reference>
<dbReference type="PROSITE" id="PS51257">
    <property type="entry name" value="PROKAR_LIPOPROTEIN"/>
    <property type="match status" value="1"/>
</dbReference>
<dbReference type="AlphaFoldDB" id="A0A543ADE5"/>
<comment type="caution">
    <text evidence="2">The sequence shown here is derived from an EMBL/GenBank/DDBJ whole genome shotgun (WGS) entry which is preliminary data.</text>
</comment>
<accession>A0A543ADE5</accession>